<feature type="signal peptide" evidence="1">
    <location>
        <begin position="1"/>
        <end position="26"/>
    </location>
</feature>
<proteinExistence type="predicted"/>
<protein>
    <submittedName>
        <fullName evidence="2">Uncharacterized protein</fullName>
    </submittedName>
</protein>
<sequence>MLYKVTIPAVLAALLLQAFSGTGVAAEPLPQVISVPPAIIDCKGPNDHHTGPTGELCCANSGFWACQSSALECSVCHPVSIGVGPVCIPVSEE</sequence>
<organism evidence="2 3">
    <name type="scientific">Gymnopus androsaceus JB14</name>
    <dbReference type="NCBI Taxonomy" id="1447944"/>
    <lineage>
        <taxon>Eukaryota</taxon>
        <taxon>Fungi</taxon>
        <taxon>Dikarya</taxon>
        <taxon>Basidiomycota</taxon>
        <taxon>Agaricomycotina</taxon>
        <taxon>Agaricomycetes</taxon>
        <taxon>Agaricomycetidae</taxon>
        <taxon>Agaricales</taxon>
        <taxon>Marasmiineae</taxon>
        <taxon>Omphalotaceae</taxon>
        <taxon>Gymnopus</taxon>
    </lineage>
</organism>
<name>A0A6A4H664_9AGAR</name>
<dbReference type="AlphaFoldDB" id="A0A6A4H664"/>
<evidence type="ECO:0000313" key="3">
    <source>
        <dbReference type="Proteomes" id="UP000799118"/>
    </source>
</evidence>
<reference evidence="2" key="1">
    <citation type="journal article" date="2019" name="Environ. Microbiol.">
        <title>Fungal ecological strategies reflected in gene transcription - a case study of two litter decomposers.</title>
        <authorList>
            <person name="Barbi F."/>
            <person name="Kohler A."/>
            <person name="Barry K."/>
            <person name="Baskaran P."/>
            <person name="Daum C."/>
            <person name="Fauchery L."/>
            <person name="Ihrmark K."/>
            <person name="Kuo A."/>
            <person name="LaButti K."/>
            <person name="Lipzen A."/>
            <person name="Morin E."/>
            <person name="Grigoriev I.V."/>
            <person name="Henrissat B."/>
            <person name="Lindahl B."/>
            <person name="Martin F."/>
        </authorList>
    </citation>
    <scope>NUCLEOTIDE SEQUENCE</scope>
    <source>
        <strain evidence="2">JB14</strain>
    </source>
</reference>
<gene>
    <name evidence="2" type="ORF">BT96DRAFT_923897</name>
</gene>
<feature type="chain" id="PRO_5025389457" evidence="1">
    <location>
        <begin position="27"/>
        <end position="93"/>
    </location>
</feature>
<dbReference type="Proteomes" id="UP000799118">
    <property type="component" value="Unassembled WGS sequence"/>
</dbReference>
<keyword evidence="3" id="KW-1185">Reference proteome</keyword>
<evidence type="ECO:0000256" key="1">
    <source>
        <dbReference type="SAM" id="SignalP"/>
    </source>
</evidence>
<dbReference type="EMBL" id="ML769566">
    <property type="protein sequence ID" value="KAE9393692.1"/>
    <property type="molecule type" value="Genomic_DNA"/>
</dbReference>
<evidence type="ECO:0000313" key="2">
    <source>
        <dbReference type="EMBL" id="KAE9393692.1"/>
    </source>
</evidence>
<keyword evidence="1" id="KW-0732">Signal</keyword>
<accession>A0A6A4H664</accession>
<dbReference type="OrthoDB" id="10555905at2759"/>